<gene>
    <name evidence="1" type="ORF">FMOSSE_LOCUS3337</name>
</gene>
<name>A0A9N8WHA4_FUNMO</name>
<evidence type="ECO:0000313" key="2">
    <source>
        <dbReference type="Proteomes" id="UP000789375"/>
    </source>
</evidence>
<keyword evidence="2" id="KW-1185">Reference proteome</keyword>
<dbReference type="Proteomes" id="UP000789375">
    <property type="component" value="Unassembled WGS sequence"/>
</dbReference>
<protein>
    <submittedName>
        <fullName evidence="1">5061_t:CDS:1</fullName>
    </submittedName>
</protein>
<reference evidence="1" key="1">
    <citation type="submission" date="2021-06" db="EMBL/GenBank/DDBJ databases">
        <authorList>
            <person name="Kallberg Y."/>
            <person name="Tangrot J."/>
            <person name="Rosling A."/>
        </authorList>
    </citation>
    <scope>NUCLEOTIDE SEQUENCE</scope>
    <source>
        <strain evidence="1">87-6 pot B 2015</strain>
    </source>
</reference>
<comment type="caution">
    <text evidence="1">The sequence shown here is derived from an EMBL/GenBank/DDBJ whole genome shotgun (WGS) entry which is preliminary data.</text>
</comment>
<dbReference type="AlphaFoldDB" id="A0A9N8WHA4"/>
<dbReference type="EMBL" id="CAJVPP010000489">
    <property type="protein sequence ID" value="CAG8487241.1"/>
    <property type="molecule type" value="Genomic_DNA"/>
</dbReference>
<evidence type="ECO:0000313" key="1">
    <source>
        <dbReference type="EMBL" id="CAG8487241.1"/>
    </source>
</evidence>
<accession>A0A9N8WHA4</accession>
<organism evidence="1 2">
    <name type="scientific">Funneliformis mosseae</name>
    <name type="common">Endomycorrhizal fungus</name>
    <name type="synonym">Glomus mosseae</name>
    <dbReference type="NCBI Taxonomy" id="27381"/>
    <lineage>
        <taxon>Eukaryota</taxon>
        <taxon>Fungi</taxon>
        <taxon>Fungi incertae sedis</taxon>
        <taxon>Mucoromycota</taxon>
        <taxon>Glomeromycotina</taxon>
        <taxon>Glomeromycetes</taxon>
        <taxon>Glomerales</taxon>
        <taxon>Glomeraceae</taxon>
        <taxon>Funneliformis</taxon>
    </lineage>
</organism>
<proteinExistence type="predicted"/>
<sequence length="64" mass="7360">MTADDPCMAASIVLSRSKNIPNVPKDTLRNYAEYRDNQQIKQIAKIYLIILFVVTNSYNSNCRH</sequence>